<dbReference type="Gene3D" id="3.30.2400.10">
    <property type="entry name" value="Major capsid protein gp5"/>
    <property type="match status" value="1"/>
</dbReference>
<evidence type="ECO:0000313" key="4">
    <source>
        <dbReference type="Proteomes" id="UP000194432"/>
    </source>
</evidence>
<gene>
    <name evidence="3" type="ORF">CBP34_10740</name>
</gene>
<dbReference type="InterPro" id="IPR054612">
    <property type="entry name" value="Phage_capsid-like_C"/>
</dbReference>
<dbReference type="SUPFAM" id="SSF56563">
    <property type="entry name" value="Major capsid protein gp5"/>
    <property type="match status" value="1"/>
</dbReference>
<accession>A0A240U2I0</accession>
<protein>
    <submittedName>
        <fullName evidence="3">Phage major capsid protein</fullName>
    </submittedName>
</protein>
<feature type="domain" description="Phage capsid-like C-terminal" evidence="2">
    <location>
        <begin position="144"/>
        <end position="403"/>
    </location>
</feature>
<proteinExistence type="predicted"/>
<evidence type="ECO:0000256" key="1">
    <source>
        <dbReference type="ARBA" id="ARBA00004328"/>
    </source>
</evidence>
<sequence length="408" mass="43587">MQLHQIREARAAKVSEARSLLASMPTLTPEAQTKFDAIKAEIVNLEGQEARAQFVEDAERRSLGTPVHKARNELEGRVSLIDAINAQVENRAVSGALAEYGQEQKRQGITARRGGVLVPSSVFEQRTTMDTTSAAKITPDEYKASEFVGLFRNALVMKSLGARVLSGVRGDVIVPKQTGASSAFWVGEGDPLTESSATFDNIKLTPKHVGALSSVSRQLLQQANPSIEQLIRDDFVRVIGQAIDKAMLHGLAANDEPVGIINTAGIQTASLATLSWAAVVAMLEKLAIENVTANGIVTHAKAATKLQTTLKDSVAGGEYLMQGGRVAGLNAYITNQLDAKSGTPDKGRIIAGDFSQLIVADYQSSEILANPWGTGFYEAGAIQLRIMATMDMAVRNAKAFVLADDLSI</sequence>
<evidence type="ECO:0000259" key="2">
    <source>
        <dbReference type="Pfam" id="PF05065"/>
    </source>
</evidence>
<dbReference type="Pfam" id="PF05065">
    <property type="entry name" value="Phage_capsid"/>
    <property type="match status" value="1"/>
</dbReference>
<name>A0A240U2I0_9BURK</name>
<dbReference type="NCBIfam" id="TIGR01554">
    <property type="entry name" value="major_cap_HK97"/>
    <property type="match status" value="1"/>
</dbReference>
<evidence type="ECO:0000313" key="3">
    <source>
        <dbReference type="EMBL" id="ART52032.1"/>
    </source>
</evidence>
<dbReference type="AlphaFoldDB" id="A0A240U2I0"/>
<dbReference type="InterPro" id="IPR024455">
    <property type="entry name" value="Phage_capsid"/>
</dbReference>
<comment type="subcellular location">
    <subcellularLocation>
        <location evidence="1">Virion</location>
    </subcellularLocation>
</comment>
<organism evidence="3 4">
    <name type="scientific">Acidovorax carolinensis</name>
    <dbReference type="NCBI Taxonomy" id="553814"/>
    <lineage>
        <taxon>Bacteria</taxon>
        <taxon>Pseudomonadati</taxon>
        <taxon>Pseudomonadota</taxon>
        <taxon>Betaproteobacteria</taxon>
        <taxon>Burkholderiales</taxon>
        <taxon>Comamonadaceae</taxon>
        <taxon>Acidovorax</taxon>
    </lineage>
</organism>
<dbReference type="KEGG" id="acin:CBP34_10740"/>
<dbReference type="RefSeq" id="WP_094098023.1">
    <property type="nucleotide sequence ID" value="NZ_CP021361.1"/>
</dbReference>
<reference evidence="3 4" key="1">
    <citation type="submission" date="2017-05" db="EMBL/GenBank/DDBJ databases">
        <title>Polyphasic characterization of four soil-derived phenanthrene-degrading Acidovorax strains and proposal of Acidovorax phenanthrenivorans sp. nov.</title>
        <authorList>
            <person name="Singleton D.R."/>
            <person name="Lee J."/>
            <person name="Dickey A.N."/>
            <person name="Stroud A."/>
            <person name="Scholl E.H."/>
            <person name="Wright F.A."/>
            <person name="Aitken M.D."/>
        </authorList>
    </citation>
    <scope>NUCLEOTIDE SEQUENCE [LARGE SCALE GENOMIC DNA]</scope>
    <source>
        <strain evidence="3">NA3</strain>
    </source>
</reference>
<keyword evidence="4" id="KW-1185">Reference proteome</keyword>
<dbReference type="EMBL" id="CP021361">
    <property type="protein sequence ID" value="ART52032.1"/>
    <property type="molecule type" value="Genomic_DNA"/>
</dbReference>
<dbReference type="Proteomes" id="UP000194432">
    <property type="component" value="Chromosome 1"/>
</dbReference>